<proteinExistence type="predicted"/>
<organism evidence="1 2">
    <name type="scientific">Methylocystis parvus</name>
    <dbReference type="NCBI Taxonomy" id="134"/>
    <lineage>
        <taxon>Bacteria</taxon>
        <taxon>Pseudomonadati</taxon>
        <taxon>Pseudomonadota</taxon>
        <taxon>Alphaproteobacteria</taxon>
        <taxon>Hyphomicrobiales</taxon>
        <taxon>Methylocystaceae</taxon>
        <taxon>Methylocystis</taxon>
    </lineage>
</organism>
<keyword evidence="2" id="KW-1185">Reference proteome</keyword>
<sequence length="148" mass="16746">MKPQTIDDISSAARVSRHPFPAWMLRRRRLERLAELLEAAPTPARLFVTMECYPRRDRLMLRQEGSPLFVAFADPLFRREGLTGDSVADGVAFFGLSLREAHALLCDCGYGGVMRMGAPLNGLIAARARRLASKRTFAEWRDRIVAWI</sequence>
<dbReference type="RefSeq" id="WP_016920800.1">
    <property type="nucleotide sequence ID" value="NZ_CP044331.1"/>
</dbReference>
<protein>
    <submittedName>
        <fullName evidence="1">Uncharacterized protein</fullName>
    </submittedName>
</protein>
<evidence type="ECO:0000313" key="1">
    <source>
        <dbReference type="EMBL" id="QGM97400.1"/>
    </source>
</evidence>
<evidence type="ECO:0000313" key="2">
    <source>
        <dbReference type="Proteomes" id="UP000422569"/>
    </source>
</evidence>
<dbReference type="AlphaFoldDB" id="A0A6B8M9K9"/>
<dbReference type="KEGG" id="mpar:F7D14_07895"/>
<reference evidence="1 2" key="1">
    <citation type="submission" date="2019-09" db="EMBL/GenBank/DDBJ databases">
        <title>Isolation and complete genome sequencing of Methylocystis species.</title>
        <authorList>
            <person name="Rumah B.L."/>
            <person name="Stead C.E."/>
            <person name="Stevens B.C."/>
            <person name="Minton N.P."/>
            <person name="Grosse-Honebrink A."/>
            <person name="Zhang Y."/>
        </authorList>
    </citation>
    <scope>NUCLEOTIDE SEQUENCE [LARGE SCALE GENOMIC DNA]</scope>
    <source>
        <strain evidence="1 2">BRCS2</strain>
    </source>
</reference>
<dbReference type="Proteomes" id="UP000422569">
    <property type="component" value="Chromosome"/>
</dbReference>
<gene>
    <name evidence="1" type="ORF">F7D14_07895</name>
</gene>
<dbReference type="EMBL" id="CP044331">
    <property type="protein sequence ID" value="QGM97400.1"/>
    <property type="molecule type" value="Genomic_DNA"/>
</dbReference>
<accession>A0A6B8M9K9</accession>
<name>A0A6B8M9K9_9HYPH</name>